<dbReference type="EMBL" id="LJZO01000056">
    <property type="protein sequence ID" value="ROV89654.1"/>
    <property type="molecule type" value="Genomic_DNA"/>
</dbReference>
<evidence type="ECO:0000313" key="4">
    <source>
        <dbReference type="Proteomes" id="UP000284375"/>
    </source>
</evidence>
<feature type="region of interest" description="Disordered" evidence="1">
    <location>
        <begin position="40"/>
        <end position="61"/>
    </location>
</feature>
<gene>
    <name evidence="3" type="ORF">VSDG_08061</name>
</gene>
<organism evidence="3 4">
    <name type="scientific">Cytospora chrysosperma</name>
    <name type="common">Cytospora canker fungus</name>
    <name type="synonym">Sphaeria chrysosperma</name>
    <dbReference type="NCBI Taxonomy" id="252740"/>
    <lineage>
        <taxon>Eukaryota</taxon>
        <taxon>Fungi</taxon>
        <taxon>Dikarya</taxon>
        <taxon>Ascomycota</taxon>
        <taxon>Pezizomycotina</taxon>
        <taxon>Sordariomycetes</taxon>
        <taxon>Sordariomycetidae</taxon>
        <taxon>Diaporthales</taxon>
        <taxon>Cytosporaceae</taxon>
        <taxon>Cytospora</taxon>
    </lineage>
</organism>
<feature type="chain" id="PRO_5019454558" evidence="2">
    <location>
        <begin position="20"/>
        <end position="61"/>
    </location>
</feature>
<evidence type="ECO:0000256" key="2">
    <source>
        <dbReference type="SAM" id="SignalP"/>
    </source>
</evidence>
<keyword evidence="4" id="KW-1185">Reference proteome</keyword>
<feature type="signal peptide" evidence="2">
    <location>
        <begin position="1"/>
        <end position="19"/>
    </location>
</feature>
<sequence length="61" mass="6723">MKLMLASAILAGLARLSSGVHVWYNAKGHVDNQYSCGDRWTDKESEGPKIPSTSPIFREDS</sequence>
<dbReference type="AlphaFoldDB" id="A0A423VF78"/>
<evidence type="ECO:0000256" key="1">
    <source>
        <dbReference type="SAM" id="MobiDB-lite"/>
    </source>
</evidence>
<name>A0A423VF78_CYTCH</name>
<dbReference type="OrthoDB" id="10532985at2759"/>
<accession>A0A423VF78</accession>
<proteinExistence type="predicted"/>
<reference evidence="3 4" key="1">
    <citation type="submission" date="2015-09" db="EMBL/GenBank/DDBJ databases">
        <title>Host preference determinants of Valsa canker pathogens revealed by comparative genomics.</title>
        <authorList>
            <person name="Yin Z."/>
            <person name="Huang L."/>
        </authorList>
    </citation>
    <scope>NUCLEOTIDE SEQUENCE [LARGE SCALE GENOMIC DNA]</scope>
    <source>
        <strain evidence="3 4">YSFL</strain>
    </source>
</reference>
<keyword evidence="2" id="KW-0732">Signal</keyword>
<comment type="caution">
    <text evidence="3">The sequence shown here is derived from an EMBL/GenBank/DDBJ whole genome shotgun (WGS) entry which is preliminary data.</text>
</comment>
<dbReference type="Proteomes" id="UP000284375">
    <property type="component" value="Unassembled WGS sequence"/>
</dbReference>
<protein>
    <submittedName>
        <fullName evidence="3">Uncharacterized protein</fullName>
    </submittedName>
</protein>
<evidence type="ECO:0000313" key="3">
    <source>
        <dbReference type="EMBL" id="ROV89654.1"/>
    </source>
</evidence>